<evidence type="ECO:0000313" key="2">
    <source>
        <dbReference type="EMBL" id="CAA9379172.1"/>
    </source>
</evidence>
<gene>
    <name evidence="2" type="ORF">AVDCRST_MAG89-5236</name>
</gene>
<feature type="signal peptide" evidence="1">
    <location>
        <begin position="1"/>
        <end position="33"/>
    </location>
</feature>
<reference evidence="2" key="1">
    <citation type="submission" date="2020-02" db="EMBL/GenBank/DDBJ databases">
        <authorList>
            <person name="Meier V. D."/>
        </authorList>
    </citation>
    <scope>NUCLEOTIDE SEQUENCE</scope>
    <source>
        <strain evidence="2">AVDCRST_MAG89</strain>
    </source>
</reference>
<protein>
    <recommendedName>
        <fullName evidence="3">Transporter</fullName>
    </recommendedName>
</protein>
<dbReference type="EMBL" id="CADCTV010001099">
    <property type="protein sequence ID" value="CAA9379172.1"/>
    <property type="molecule type" value="Genomic_DNA"/>
</dbReference>
<sequence>EPFDTGLESMTRMITAAAAAALAFGAAARPACAQTDYYNTDRGRPVQIEDAAPVERYAFELQLAPVRLERENGGAYNWEVAQEIAYGILPRTQLEVGFPISFLNDGDDHHAHGLAGIEIAALHNLNVETRTLPAFAVAVETLVPVGGLAPDRVFTSLKGIATRTFTGARFHLNGQYTLGSEGGDVGEASRWMAGIAVDRAFPLRGLLATADVFAEQPLDDDERLSWTAEAGLRYQTSPQFNIDLGLGRRFAGGEQGWSFTFGAAHAFAVRGLLPIR</sequence>
<evidence type="ECO:0008006" key="3">
    <source>
        <dbReference type="Google" id="ProtNLM"/>
    </source>
</evidence>
<accession>A0A6J4N6H1</accession>
<evidence type="ECO:0000256" key="1">
    <source>
        <dbReference type="SAM" id="SignalP"/>
    </source>
</evidence>
<dbReference type="AlphaFoldDB" id="A0A6J4N6H1"/>
<feature type="non-terminal residue" evidence="2">
    <location>
        <position position="1"/>
    </location>
</feature>
<name>A0A6J4N6H1_9BACT</name>
<feature type="chain" id="PRO_5026731403" description="Transporter" evidence="1">
    <location>
        <begin position="34"/>
        <end position="276"/>
    </location>
</feature>
<proteinExistence type="predicted"/>
<keyword evidence="1" id="KW-0732">Signal</keyword>
<organism evidence="2">
    <name type="scientific">uncultured Gemmatimonadota bacterium</name>
    <dbReference type="NCBI Taxonomy" id="203437"/>
    <lineage>
        <taxon>Bacteria</taxon>
        <taxon>Pseudomonadati</taxon>
        <taxon>Gemmatimonadota</taxon>
        <taxon>environmental samples</taxon>
    </lineage>
</organism>